<proteinExistence type="predicted"/>
<keyword evidence="3" id="KW-1185">Reference proteome</keyword>
<evidence type="ECO:0000313" key="3">
    <source>
        <dbReference type="Proteomes" id="UP001189429"/>
    </source>
</evidence>
<dbReference type="EMBL" id="CAUYUJ010014812">
    <property type="protein sequence ID" value="CAK0846269.1"/>
    <property type="molecule type" value="Genomic_DNA"/>
</dbReference>
<dbReference type="Proteomes" id="UP001189429">
    <property type="component" value="Unassembled WGS sequence"/>
</dbReference>
<protein>
    <recommendedName>
        <fullName evidence="4">FACT complex subunit</fullName>
    </recommendedName>
</protein>
<gene>
    <name evidence="2" type="ORF">PCOR1329_LOCUS39822</name>
</gene>
<name>A0ABN9TJZ4_9DINO</name>
<comment type="caution">
    <text evidence="2">The sequence shown here is derived from an EMBL/GenBank/DDBJ whole genome shotgun (WGS) entry which is preliminary data.</text>
</comment>
<sequence>MASFADGVDALDGLIEQALSSADGLVGMVDVILEKLIAIGMAVWLYLSPHQVGIHPSNRYGLGIKAHGVHRLGAKIVRNKFSFAAAAGLVCTGDKSGTTAQYTQEFQRSLNLFGKSPPELIIAGSVSSGHANQFLVACLERVETKEKTLSDIDGRIDTGQIQSKDKHLEKALDTGLRWLMVKKEAEERWPKLPGLIQSAKQTTGQVQSDETHFELLLHIQAIASEQGRDGSVIDWARVKTEASKSESKYVDDIDACADFVAKYGGGSQGQFIKDLVQFVSRCAPAGRLVGGCVFETLCRAKLAATEMMPHLVMAVVKAHVNAPPESVQSRMCRFVTRSEIVSLFASTEAKSKAMAAEKALRHLHSVSRQIDIDTIERIPIIGKADQLIAMLLLGKKVDERYANIECVADECIEALKAKQNGTIETGSPYTCQSAQNDSGADGDSVKQTPFSGMLQYDASTGELANANICILEQRGLKVDDATKLKKVMQNGSLHRIVIRCPIPEFIEKYCGTRTTRELLAGWPDDAASKSTDLVAINIKSAIAMAMVSLTSKFEVDGGDLMAVSKPNVGIFSRKKFQAKKLFIVPTALTIKQCGESDRPYFDVPSPDERIAGSFGAKAPCLAVKIRHVDSTESKPNCAITKHSVAVSVGDAKVHDIKIPVVTNVMALNAGDELALPKVVTAAPKRPPPPTIEASTMKKVARNGLWKKRLRSNHDGIQGTTTTVHGPTMGDIKGIPFKVVIDRPGAPLYVQLEEDLVMYLKACCEFEIKSGTVHRQHPSEKVPAELKVDTKEYPGLSFSYTKSQFVLKRTGDDDGHVSVKYRTASSAAEAMQLFESAQAGEDSQSNAGTSDGVAADDEKEELVEAEDD</sequence>
<feature type="compositionally biased region" description="Acidic residues" evidence="1">
    <location>
        <begin position="853"/>
        <end position="867"/>
    </location>
</feature>
<evidence type="ECO:0000313" key="2">
    <source>
        <dbReference type="EMBL" id="CAK0846269.1"/>
    </source>
</evidence>
<evidence type="ECO:0000256" key="1">
    <source>
        <dbReference type="SAM" id="MobiDB-lite"/>
    </source>
</evidence>
<reference evidence="2" key="1">
    <citation type="submission" date="2023-10" db="EMBL/GenBank/DDBJ databases">
        <authorList>
            <person name="Chen Y."/>
            <person name="Shah S."/>
            <person name="Dougan E. K."/>
            <person name="Thang M."/>
            <person name="Chan C."/>
        </authorList>
    </citation>
    <scope>NUCLEOTIDE SEQUENCE [LARGE SCALE GENOMIC DNA]</scope>
</reference>
<evidence type="ECO:0008006" key="4">
    <source>
        <dbReference type="Google" id="ProtNLM"/>
    </source>
</evidence>
<accession>A0ABN9TJZ4</accession>
<organism evidence="2 3">
    <name type="scientific">Prorocentrum cordatum</name>
    <dbReference type="NCBI Taxonomy" id="2364126"/>
    <lineage>
        <taxon>Eukaryota</taxon>
        <taxon>Sar</taxon>
        <taxon>Alveolata</taxon>
        <taxon>Dinophyceae</taxon>
        <taxon>Prorocentrales</taxon>
        <taxon>Prorocentraceae</taxon>
        <taxon>Prorocentrum</taxon>
    </lineage>
</organism>
<feature type="region of interest" description="Disordered" evidence="1">
    <location>
        <begin position="834"/>
        <end position="867"/>
    </location>
</feature>